<dbReference type="SUPFAM" id="SSF52540">
    <property type="entry name" value="P-loop containing nucleoside triphosphate hydrolases"/>
    <property type="match status" value="1"/>
</dbReference>
<keyword evidence="1" id="KW-0175">Coiled coil</keyword>
<dbReference type="Gene3D" id="3.40.50.300">
    <property type="entry name" value="P-loop containing nucleotide triphosphate hydrolases"/>
    <property type="match status" value="1"/>
</dbReference>
<dbReference type="InterPro" id="IPR045063">
    <property type="entry name" value="Dynamin_N"/>
</dbReference>
<organism evidence="5 6">
    <name type="scientific">Sistotremastrum suecicum HHB10207 ss-3</name>
    <dbReference type="NCBI Taxonomy" id="1314776"/>
    <lineage>
        <taxon>Eukaryota</taxon>
        <taxon>Fungi</taxon>
        <taxon>Dikarya</taxon>
        <taxon>Basidiomycota</taxon>
        <taxon>Agaricomycotina</taxon>
        <taxon>Agaricomycetes</taxon>
        <taxon>Sistotremastrales</taxon>
        <taxon>Sistotremastraceae</taxon>
        <taxon>Sistotremastrum</taxon>
    </lineage>
</organism>
<protein>
    <recommendedName>
        <fullName evidence="7">G domain-containing protein</fullName>
    </recommendedName>
</protein>
<dbReference type="InterPro" id="IPR056024">
    <property type="entry name" value="DUF7605"/>
</dbReference>
<dbReference type="Pfam" id="PF00350">
    <property type="entry name" value="Dynamin_N"/>
    <property type="match status" value="1"/>
</dbReference>
<evidence type="ECO:0000259" key="3">
    <source>
        <dbReference type="Pfam" id="PF00350"/>
    </source>
</evidence>
<dbReference type="CDD" id="cd00882">
    <property type="entry name" value="Ras_like_GTPase"/>
    <property type="match status" value="1"/>
</dbReference>
<keyword evidence="6" id="KW-1185">Reference proteome</keyword>
<gene>
    <name evidence="5" type="ORF">SISSUDRAFT_1064774</name>
</gene>
<evidence type="ECO:0000313" key="6">
    <source>
        <dbReference type="Proteomes" id="UP000076798"/>
    </source>
</evidence>
<dbReference type="EMBL" id="KV428153">
    <property type="protein sequence ID" value="KZT35091.1"/>
    <property type="molecule type" value="Genomic_DNA"/>
</dbReference>
<evidence type="ECO:0000313" key="5">
    <source>
        <dbReference type="EMBL" id="KZT35091.1"/>
    </source>
</evidence>
<feature type="compositionally biased region" description="Basic and acidic residues" evidence="2">
    <location>
        <begin position="394"/>
        <end position="410"/>
    </location>
</feature>
<dbReference type="PANTHER" id="PTHR36681:SF3">
    <property type="entry name" value="NUCLEAR GTPASE, GERMINAL CENTER-ASSOCIATED, TANDEM DUPLICATE 3"/>
    <property type="match status" value="1"/>
</dbReference>
<evidence type="ECO:0000256" key="2">
    <source>
        <dbReference type="SAM" id="MobiDB-lite"/>
    </source>
</evidence>
<dbReference type="PANTHER" id="PTHR36681">
    <property type="entry name" value="NUCLEAR GTPASE, GERMINAL CENTER-ASSOCIATED, TANDEM DUPLICATE 3"/>
    <property type="match status" value="1"/>
</dbReference>
<name>A0A166A931_9AGAM</name>
<dbReference type="Pfam" id="PF24564">
    <property type="entry name" value="DUF7605"/>
    <property type="match status" value="1"/>
</dbReference>
<dbReference type="OrthoDB" id="3598281at2759"/>
<evidence type="ECO:0000259" key="4">
    <source>
        <dbReference type="Pfam" id="PF24564"/>
    </source>
</evidence>
<feature type="coiled-coil region" evidence="1">
    <location>
        <begin position="446"/>
        <end position="494"/>
    </location>
</feature>
<evidence type="ECO:0000256" key="1">
    <source>
        <dbReference type="SAM" id="Coils"/>
    </source>
</evidence>
<dbReference type="InterPro" id="IPR027417">
    <property type="entry name" value="P-loop_NTPase"/>
</dbReference>
<evidence type="ECO:0008006" key="7">
    <source>
        <dbReference type="Google" id="ProtNLM"/>
    </source>
</evidence>
<feature type="region of interest" description="Disordered" evidence="2">
    <location>
        <begin position="366"/>
        <end position="422"/>
    </location>
</feature>
<feature type="domain" description="Dynamin N-terminal" evidence="3">
    <location>
        <begin position="83"/>
        <end position="293"/>
    </location>
</feature>
<feature type="domain" description="DUF7605" evidence="4">
    <location>
        <begin position="732"/>
        <end position="899"/>
    </location>
</feature>
<reference evidence="5 6" key="1">
    <citation type="journal article" date="2016" name="Mol. Biol. Evol.">
        <title>Comparative Genomics of Early-Diverging Mushroom-Forming Fungi Provides Insights into the Origins of Lignocellulose Decay Capabilities.</title>
        <authorList>
            <person name="Nagy L.G."/>
            <person name="Riley R."/>
            <person name="Tritt A."/>
            <person name="Adam C."/>
            <person name="Daum C."/>
            <person name="Floudas D."/>
            <person name="Sun H."/>
            <person name="Yadav J.S."/>
            <person name="Pangilinan J."/>
            <person name="Larsson K.H."/>
            <person name="Matsuura K."/>
            <person name="Barry K."/>
            <person name="Labutti K."/>
            <person name="Kuo R."/>
            <person name="Ohm R.A."/>
            <person name="Bhattacharya S.S."/>
            <person name="Shirouzu T."/>
            <person name="Yoshinaga Y."/>
            <person name="Martin F.M."/>
            <person name="Grigoriev I.V."/>
            <person name="Hibbett D.S."/>
        </authorList>
    </citation>
    <scope>NUCLEOTIDE SEQUENCE [LARGE SCALE GENOMIC DNA]</scope>
    <source>
        <strain evidence="5 6">HHB10207 ss-3</strain>
    </source>
</reference>
<dbReference type="Proteomes" id="UP000076798">
    <property type="component" value="Unassembled WGS sequence"/>
</dbReference>
<sequence length="997" mass="112516">MSRNFFQNFDGGTTSYATIRKGGHEPGTALKLFSAEGALKTGLSVARELSESIRLLDLGARREDDWLLDVKQFQKQSLPPVIIAICGATGAGKSSLMNAILDDNIVPTSGMRACTSVVVEVSYNAGPDIISDVFFLSREEWEAELTAMLQQIRTSTRDNDEDGEGGGELAWQKMKDVYPSLQRSQINNLTAVEIIENHPDTTYYLGKTIHISEPDSVSFAAEINKYIESNNESVPLEGRELEEGVPSLSPLIRLVQIRCNAEPLATGAVLVDLPGVGDTNLARVETTNRYLRKYGMYSETSISFIATKTEDVSSDEIARELKLNYNPAYRAITEKIQTLRRSKTKSQLSLIKDEIQTAKALRRTLTQQIDDEKRSRKRKNSRTYPKGSQKRRKSDQQRETSDDRIDHEMSEFSDFSQSDNDDLDMIGAEKSCKEEMEEKITHSPRASSVSSRLREAQVELKKLKKHQQYVEAEIHKARENLADMNDQILAEEKEKNAFCSRQRSLSSTSMIQAHFREGMRSIDEGEDWRENQNTSVRDYSKIAVKVFTVSSRDYVRITEQVKDGDPVCFTKREDTGIPELQTWCAQLARITQEPLAREFLSRERSFMNGALMHLSELENLDANDRKMMRDTWQPVMSQSRLPKQEEPNFHSLLKMSVDPPSPADSWSTISSLTSLETSTTVSDGNANLSRSIASCLQDTLKKVVADSTQKLKDKFRDELVPVYNSGARKANDKSAQTAEKFRKSMDWRTYRAAIHRYGYFPRATETHDLNAEFALPILDELKGPWSRFFAVNPYSELRATARRAVQALLEEVEKSAPDSLRPLAKRQKERAVTEVRSLLRLCTVEARCCINAAQRVATRSVVPHLKTCMTPGYDAAIAEKGKQSMKRKKARIDEHLSENGDILFRSGAEGVLRILNDAADKLIPKLNDEILNRIPEKVEVLMSVLWEAPQHSAASQVERQKFQQKLTELQSDIDEWLGKPNVASSSAPLVVMDLTHS</sequence>
<accession>A0A166A931</accession>
<dbReference type="STRING" id="1314776.A0A166A931"/>
<proteinExistence type="predicted"/>
<dbReference type="AlphaFoldDB" id="A0A166A931"/>